<protein>
    <recommendedName>
        <fullName evidence="6">RNA polymerase sigma factor SigI</fullName>
    </recommendedName>
</protein>
<dbReference type="GO" id="GO:0005737">
    <property type="term" value="C:cytoplasm"/>
    <property type="evidence" value="ECO:0007669"/>
    <property type="project" value="UniProtKB-SubCell"/>
</dbReference>
<comment type="activity regulation">
    <text evidence="6">Negatively regulated by the anti-sigma-I factor RsgI.</text>
</comment>
<keyword evidence="9" id="KW-1185">Reference proteome</keyword>
<sequence length="263" mass="29750">MTPLKAASFSDTKVYGPKRGGLTEALDLLAQINAGDETSREQLIQTYRHRIAGMASRICKRALDWDNDDELSIALLAFNEAIDTYQSGKGTAFTTHAYRVIQSRLIDHFRREKRFQHISLDRLSDEDEGNRLEQLTFSATYQAARDAEEQELSMGLFVDALNDFGISLAELVKDSPKHHDTRTNLIKAAQTLVNNSPLKKRFFATGQVPMKELVPATGLSRKVLENGRRYIVAVAIVLADDEFRFIRSFLTLPEETERRYAHG</sequence>
<evidence type="ECO:0000256" key="6">
    <source>
        <dbReference type="HAMAP-Rule" id="MF_02064"/>
    </source>
</evidence>
<evidence type="ECO:0000313" key="8">
    <source>
        <dbReference type="EMBL" id="TCP69008.1"/>
    </source>
</evidence>
<dbReference type="OrthoDB" id="3190733at2"/>
<dbReference type="GO" id="GO:0016987">
    <property type="term" value="F:sigma factor activity"/>
    <property type="evidence" value="ECO:0007669"/>
    <property type="project" value="UniProtKB-UniRule"/>
</dbReference>
<dbReference type="Pfam" id="PF04542">
    <property type="entry name" value="Sigma70_r2"/>
    <property type="match status" value="1"/>
</dbReference>
<dbReference type="EMBL" id="SLXT01000001">
    <property type="protein sequence ID" value="TCP69008.1"/>
    <property type="molecule type" value="Genomic_DNA"/>
</dbReference>
<name>A0A4R2RZI4_9FIRM</name>
<evidence type="ECO:0000259" key="7">
    <source>
        <dbReference type="Pfam" id="PF04542"/>
    </source>
</evidence>
<evidence type="ECO:0000256" key="1">
    <source>
        <dbReference type="ARBA" id="ARBA00022490"/>
    </source>
</evidence>
<evidence type="ECO:0000256" key="3">
    <source>
        <dbReference type="ARBA" id="ARBA00023082"/>
    </source>
</evidence>
<dbReference type="GO" id="GO:0003677">
    <property type="term" value="F:DNA binding"/>
    <property type="evidence" value="ECO:0007669"/>
    <property type="project" value="UniProtKB-UniRule"/>
</dbReference>
<dbReference type="SUPFAM" id="SSF88946">
    <property type="entry name" value="Sigma2 domain of RNA polymerase sigma factors"/>
    <property type="match status" value="1"/>
</dbReference>
<dbReference type="PIRSF" id="PIRSF038953">
    <property type="entry name" value="SigI"/>
    <property type="match status" value="1"/>
</dbReference>
<keyword evidence="6" id="KW-0346">Stress response</keyword>
<reference evidence="8 9" key="1">
    <citation type="submission" date="2019-03" db="EMBL/GenBank/DDBJ databases">
        <title>Genomic Encyclopedia of Type Strains, Phase IV (KMG-IV): sequencing the most valuable type-strain genomes for metagenomic binning, comparative biology and taxonomic classification.</title>
        <authorList>
            <person name="Goeker M."/>
        </authorList>
    </citation>
    <scope>NUCLEOTIDE SEQUENCE [LARGE SCALE GENOMIC DNA]</scope>
    <source>
        <strain evidence="8 9">DSM 11170</strain>
    </source>
</reference>
<comment type="similarity">
    <text evidence="6">Belongs to the sigma-70 factor family. SigI subfamily.</text>
</comment>
<proteinExistence type="inferred from homology"/>
<keyword evidence="5 6" id="KW-0804">Transcription</keyword>
<keyword evidence="3 6" id="KW-0731">Sigma factor</keyword>
<keyword evidence="1 6" id="KW-0963">Cytoplasm</keyword>
<comment type="subcellular location">
    <subcellularLocation>
        <location evidence="6">Cytoplasm</location>
    </subcellularLocation>
</comment>
<organism evidence="8 9">
    <name type="scientific">Heliophilum fasciatum</name>
    <dbReference type="NCBI Taxonomy" id="35700"/>
    <lineage>
        <taxon>Bacteria</taxon>
        <taxon>Bacillati</taxon>
        <taxon>Bacillota</taxon>
        <taxon>Clostridia</taxon>
        <taxon>Eubacteriales</taxon>
        <taxon>Heliobacteriaceae</taxon>
        <taxon>Heliophilum</taxon>
    </lineage>
</organism>
<dbReference type="InterPro" id="IPR013325">
    <property type="entry name" value="RNA_pol_sigma_r2"/>
</dbReference>
<gene>
    <name evidence="6" type="primary">sigI</name>
    <name evidence="8" type="ORF">EDD73_101176</name>
</gene>
<evidence type="ECO:0000256" key="5">
    <source>
        <dbReference type="ARBA" id="ARBA00023163"/>
    </source>
</evidence>
<keyword evidence="4 6" id="KW-0238">DNA-binding</keyword>
<dbReference type="Gene3D" id="1.10.1740.10">
    <property type="match status" value="1"/>
</dbReference>
<dbReference type="InterPro" id="IPR007627">
    <property type="entry name" value="RNA_pol_sigma70_r2"/>
</dbReference>
<keyword evidence="2 6" id="KW-0805">Transcription regulation</keyword>
<dbReference type="RefSeq" id="WP_131917795.1">
    <property type="nucleotide sequence ID" value="NZ_JAOQNU010000001.1"/>
</dbReference>
<comment type="subunit">
    <text evidence="6">Interacts with RsgI.</text>
</comment>
<comment type="caution">
    <text evidence="8">The sequence shown here is derived from an EMBL/GenBank/DDBJ whole genome shotgun (WGS) entry which is preliminary data.</text>
</comment>
<dbReference type="GO" id="GO:0006352">
    <property type="term" value="P:DNA-templated transcription initiation"/>
    <property type="evidence" value="ECO:0007669"/>
    <property type="project" value="UniProtKB-UniRule"/>
</dbReference>
<feature type="short sequence motif" description="Polymerase core binding" evidence="6">
    <location>
        <begin position="69"/>
        <end position="82"/>
    </location>
</feature>
<feature type="domain" description="RNA polymerase sigma-70 region 2" evidence="7">
    <location>
        <begin position="43"/>
        <end position="114"/>
    </location>
</feature>
<evidence type="ECO:0000256" key="2">
    <source>
        <dbReference type="ARBA" id="ARBA00023015"/>
    </source>
</evidence>
<dbReference type="NCBIfam" id="TIGR02895">
    <property type="entry name" value="spore_sigI"/>
    <property type="match status" value="1"/>
</dbReference>
<evidence type="ECO:0000313" key="9">
    <source>
        <dbReference type="Proteomes" id="UP000294813"/>
    </source>
</evidence>
<comment type="function">
    <text evidence="6">Sigma factors are initiation factors that promote the attachment of RNA polymerase to specific initiation sites and are then released.</text>
</comment>
<feature type="DNA-binding region" description="H-T-H motif" evidence="6">
    <location>
        <begin position="210"/>
        <end position="229"/>
    </location>
</feature>
<evidence type="ECO:0000256" key="4">
    <source>
        <dbReference type="ARBA" id="ARBA00023125"/>
    </source>
</evidence>
<dbReference type="Proteomes" id="UP000294813">
    <property type="component" value="Unassembled WGS sequence"/>
</dbReference>
<dbReference type="InterPro" id="IPR014244">
    <property type="entry name" value="RNA_pol_sigma-I"/>
</dbReference>
<accession>A0A4R2RZI4</accession>
<dbReference type="NCBIfam" id="NF006175">
    <property type="entry name" value="PRK08311.2-3"/>
    <property type="match status" value="1"/>
</dbReference>
<dbReference type="HAMAP" id="MF_02064">
    <property type="entry name" value="Sigma70_SigI"/>
    <property type="match status" value="1"/>
</dbReference>
<dbReference type="AlphaFoldDB" id="A0A4R2RZI4"/>